<sequence>MTTIVIGRKELFSFAERHSSRHLSDYSSLADGEVLCCLFNLVFPDLRIRPAAAQTHSCTQRAHINWEQLFRRFGGLHIPLPFLNPTALREGSAECGFSTLVLFYFFHHLSKRADFSAEFALDVSEDVTAYLQSTDCIATLLLGNALQWAAVPDSLAQTLRVHPVFHVTEEARAAQEEEAARIYRSAFVRRRTGTANSIHNLPTTRRALPRTAVRESGMRVPSSMKAVSSSSFPAASSSTLSAKEAAASRILGSLPNHGLTQSFRSSTARRLSSDDEDSSLGLSGLQHRCNSEAHTQNAKACGSSRREAPQQRSSSLPSVVSVHSSVDSHCSTAAPLSIQAPDTAAAAVVQPPHVWNRSVSSLSSPTASQASAVSSSRARDAALEVALQSKEAECESLQMQVAQLLTLLASTRAAVTASPATNGESHVLSPSQPTAAAAPVSKQGGYTLGGGSTEGQQQHWSDRIEGLGTQLRVDREARVEGRAPSAPSPPAAAAAAAPAPSPPSGVVVDRSALEAEIEALTSDIVDEETGTSVVDVHQKANLLHCLLLEHLQESPRNRKQMQQWLWSIVAAHHTMEGRLMAAVDLLRLWSSTLPLAGSCHVGDTSNLPVANKEAPAVTRRRLSTAAALSPAASPVSVSDTTDPQLIDHTRMRALRSAHYTELESLHAREHQLAAALQAMKARNVLIVQRAVRRERLWKSLCASVYGAEQASYAITECRTAEEVEERLRLREEHYGVVEALTQQLVEEGLHEETTYPKGCEREGASEPSSACTSLQTLVAQLQEERSSLLGDVARLHDVLAALQAQKGSTASGDLVGAPKETPGLAMHPSATAAPLFDGLHRKSATVADGNAGGTSTICDEMNLWKTC</sequence>
<name>A0A836YI67_9TRYP</name>
<dbReference type="SUPFAM" id="SSF47576">
    <property type="entry name" value="Calponin-homology domain, CH-domain"/>
    <property type="match status" value="1"/>
</dbReference>
<evidence type="ECO:0000313" key="2">
    <source>
        <dbReference type="EMBL" id="KAG5511876.1"/>
    </source>
</evidence>
<feature type="compositionally biased region" description="Low complexity" evidence="1">
    <location>
        <begin position="222"/>
        <end position="234"/>
    </location>
</feature>
<evidence type="ECO:0000256" key="1">
    <source>
        <dbReference type="SAM" id="MobiDB-lite"/>
    </source>
</evidence>
<feature type="compositionally biased region" description="Polar residues" evidence="1">
    <location>
        <begin position="258"/>
        <end position="270"/>
    </location>
</feature>
<dbReference type="Proteomes" id="UP000674318">
    <property type="component" value="Chromosome 3"/>
</dbReference>
<dbReference type="AlphaFoldDB" id="A0A836YI67"/>
<dbReference type="InterPro" id="IPR036872">
    <property type="entry name" value="CH_dom_sf"/>
</dbReference>
<organism evidence="2 3">
    <name type="scientific">Porcisia hertigi</name>
    <dbReference type="NCBI Taxonomy" id="2761500"/>
    <lineage>
        <taxon>Eukaryota</taxon>
        <taxon>Discoba</taxon>
        <taxon>Euglenozoa</taxon>
        <taxon>Kinetoplastea</taxon>
        <taxon>Metakinetoplastina</taxon>
        <taxon>Trypanosomatida</taxon>
        <taxon>Trypanosomatidae</taxon>
        <taxon>Leishmaniinae</taxon>
        <taxon>Porcisia</taxon>
    </lineage>
</organism>
<dbReference type="EMBL" id="JAFJZO010000003">
    <property type="protein sequence ID" value="KAG5511876.1"/>
    <property type="molecule type" value="Genomic_DNA"/>
</dbReference>
<accession>A0A836YI67</accession>
<dbReference type="PANTHER" id="PTHR42180:SF6">
    <property type="entry name" value="CALPONIN-HOMOLOGY (CH) DOMAIN-CONTAINING PROTEIN"/>
    <property type="match status" value="1"/>
</dbReference>
<evidence type="ECO:0000313" key="3">
    <source>
        <dbReference type="Proteomes" id="UP000674318"/>
    </source>
</evidence>
<feature type="compositionally biased region" description="Polar residues" evidence="1">
    <location>
        <begin position="420"/>
        <end position="434"/>
    </location>
</feature>
<keyword evidence="3" id="KW-1185">Reference proteome</keyword>
<reference evidence="2 3" key="1">
    <citation type="submission" date="2021-02" db="EMBL/GenBank/DDBJ databases">
        <title>Porcisia hertigi Genome sequencing and assembly.</title>
        <authorList>
            <person name="Almutairi H."/>
            <person name="Gatherer D."/>
        </authorList>
    </citation>
    <scope>NUCLEOTIDE SEQUENCE [LARGE SCALE GENOMIC DNA]</scope>
    <source>
        <strain evidence="2 3">C119</strain>
    </source>
</reference>
<dbReference type="GeneID" id="94293709"/>
<feature type="region of interest" description="Disordered" evidence="1">
    <location>
        <begin position="213"/>
        <end position="234"/>
    </location>
</feature>
<feature type="region of interest" description="Disordered" evidence="1">
    <location>
        <begin position="256"/>
        <end position="321"/>
    </location>
</feature>
<dbReference type="RefSeq" id="XP_067759832.1">
    <property type="nucleotide sequence ID" value="XM_067903632.1"/>
</dbReference>
<comment type="caution">
    <text evidence="2">The sequence shown here is derived from an EMBL/GenBank/DDBJ whole genome shotgun (WGS) entry which is preliminary data.</text>
</comment>
<protein>
    <submittedName>
        <fullName evidence="2">Uncharacterized protein</fullName>
    </submittedName>
</protein>
<dbReference type="KEGG" id="phet:94293709"/>
<feature type="region of interest" description="Disordered" evidence="1">
    <location>
        <begin position="420"/>
        <end position="458"/>
    </location>
</feature>
<gene>
    <name evidence="2" type="ORF">JKF63_07701</name>
</gene>
<dbReference type="OrthoDB" id="267654at2759"/>
<proteinExistence type="predicted"/>
<feature type="region of interest" description="Disordered" evidence="1">
    <location>
        <begin position="477"/>
        <end position="506"/>
    </location>
</feature>
<dbReference type="PANTHER" id="PTHR42180">
    <property type="entry name" value="HOMOLOGY DOMAIN-CONTAINING PROTEIN,PUTATIVE-RELATED"/>
    <property type="match status" value="1"/>
</dbReference>